<evidence type="ECO:0000313" key="1">
    <source>
        <dbReference type="EMBL" id="CAG9997221.1"/>
    </source>
</evidence>
<dbReference type="OrthoDB" id="5121585at2759"/>
<keyword evidence="2" id="KW-1185">Reference proteome</keyword>
<dbReference type="AlphaFoldDB" id="A0A9N9UR40"/>
<reference evidence="1 2" key="2">
    <citation type="submission" date="2021-10" db="EMBL/GenBank/DDBJ databases">
        <authorList>
            <person name="Piombo E."/>
        </authorList>
    </citation>
    <scope>NUCLEOTIDE SEQUENCE [LARGE SCALE GENOMIC DNA]</scope>
</reference>
<sequence length="684" mass="75437">MAQGSVSYLSVPGSALPVYEINDGHATMFWSSLRGDYQDLKNNSAQNPLVRVIGLGDNVFDIGFDITLPPDAPPTDLECFTLSGSIQPFGGAAGDVSVCAQVNSVSIDSLRGSVSISLSGCTNYLPWGLRGEIKWAISNVFSTYPTSFAMPLGSTFVELYFVSTAKLPDFLFRGLPIEFFRKFLLPLQTMNKDPDIGAFNDPSIGRYISDDEQGWKTYVIEKLHYQPNIRYNSFGGGEAQYFNGGITGNALSFGQWCNNLSDGKLHVINCYDLAALVQTILPLGLKDARFLYMKKMAPFGYINTSLLIGRGECNSPLSKPFVTPQNDPKRTGFGSHIFMTIADEKVTQANRSSEKVLDATCRPLSGPPHAGQETVSEYFKNSVDATTTLYSPTTLQHGTVTSPPRTSPYNWTGVTSLKTPPEFFVMDKLLTQPVPKESDILDGVTNIFASDWTLETPTFDLNTKQCTATWLLTNKTTQELMNLTITRFMTIEDAQKQYTKRVERFTDDNDIELSSDLTNAPAGLKQLWADVANYSYVLDPIGALLWSHYNFLIVMSNDSNPQGLVPYASQIGALADQARKAAVKFQPLSINGGNAEEFQFSYSVGDQFEVTVSAGNLQDPGVIDLQFTGTSVLYMSSSKNDNVFTFTFLCRTATPINKWDIISFSTFDASLDKAKPRKIYVEIM</sequence>
<reference evidence="2" key="1">
    <citation type="submission" date="2019-06" db="EMBL/GenBank/DDBJ databases">
        <authorList>
            <person name="Broberg M."/>
        </authorList>
    </citation>
    <scope>NUCLEOTIDE SEQUENCE [LARGE SCALE GENOMIC DNA]</scope>
</reference>
<proteinExistence type="predicted"/>
<organism evidence="1 2">
    <name type="scientific">Clonostachys byssicola</name>
    <dbReference type="NCBI Taxonomy" id="160290"/>
    <lineage>
        <taxon>Eukaryota</taxon>
        <taxon>Fungi</taxon>
        <taxon>Dikarya</taxon>
        <taxon>Ascomycota</taxon>
        <taxon>Pezizomycotina</taxon>
        <taxon>Sordariomycetes</taxon>
        <taxon>Hypocreomycetidae</taxon>
        <taxon>Hypocreales</taxon>
        <taxon>Bionectriaceae</taxon>
        <taxon>Clonostachys</taxon>
    </lineage>
</organism>
<gene>
    <name evidence="1" type="ORF">CBYS24578_00016759</name>
</gene>
<dbReference type="Proteomes" id="UP000754883">
    <property type="component" value="Unassembled WGS sequence"/>
</dbReference>
<comment type="caution">
    <text evidence="1">The sequence shown here is derived from an EMBL/GenBank/DDBJ whole genome shotgun (WGS) entry which is preliminary data.</text>
</comment>
<name>A0A9N9UR40_9HYPO</name>
<evidence type="ECO:0000313" key="2">
    <source>
        <dbReference type="Proteomes" id="UP000754883"/>
    </source>
</evidence>
<dbReference type="EMBL" id="CABFNO020001545">
    <property type="protein sequence ID" value="CAG9997221.1"/>
    <property type="molecule type" value="Genomic_DNA"/>
</dbReference>
<protein>
    <submittedName>
        <fullName evidence="1">Uncharacterized protein</fullName>
    </submittedName>
</protein>
<accession>A0A9N9UR40</accession>